<accession>A0A1I7NDY6</accession>
<sequence>MRDTPSDAEDVVKGSTQLDREVVASGPDRFLETTGPDLHFGTELRCLPDELTSRSANGDVPWADWHRGRDADLLRQIAAGGGLVSNSGASTLINPRAWRPQIERVYISLSSFDAGLYGAGLLRLMLAERSFKNRPKDPNLTERCEVRTSKRPKGVVPRGADGKKTDTKLPGPLAVRAGLTPWMVYVLNKKRGDAELLTVKKCNQPRSKRQRPNQYEFPDDLLSEVERHIHSGKFRLSAEIPVATLILRKFHLARGFAEFSRNDLRTSGLKSLAWADKGLKRLLSQYDGDGRCVKRGIFVAIGYGRVTLPEVTEEGHFNAIDGSKIWVAPET</sequence>
<dbReference type="EMBL" id="FPCH01000002">
    <property type="protein sequence ID" value="SFV32895.1"/>
    <property type="molecule type" value="Genomic_DNA"/>
</dbReference>
<protein>
    <submittedName>
        <fullName evidence="2">Uncharacterized protein</fullName>
    </submittedName>
</protein>
<feature type="region of interest" description="Disordered" evidence="1">
    <location>
        <begin position="148"/>
        <end position="169"/>
    </location>
</feature>
<evidence type="ECO:0000256" key="1">
    <source>
        <dbReference type="SAM" id="MobiDB-lite"/>
    </source>
</evidence>
<keyword evidence="3" id="KW-1185">Reference proteome</keyword>
<organism evidence="2 3">
    <name type="scientific">Hyphomicrobium facile</name>
    <dbReference type="NCBI Taxonomy" id="51670"/>
    <lineage>
        <taxon>Bacteria</taxon>
        <taxon>Pseudomonadati</taxon>
        <taxon>Pseudomonadota</taxon>
        <taxon>Alphaproteobacteria</taxon>
        <taxon>Hyphomicrobiales</taxon>
        <taxon>Hyphomicrobiaceae</taxon>
        <taxon>Hyphomicrobium</taxon>
    </lineage>
</organism>
<evidence type="ECO:0000313" key="3">
    <source>
        <dbReference type="Proteomes" id="UP000199423"/>
    </source>
</evidence>
<dbReference type="RefSeq" id="WP_092867133.1">
    <property type="nucleotide sequence ID" value="NZ_FPCH01000002.1"/>
</dbReference>
<proteinExistence type="predicted"/>
<reference evidence="3" key="1">
    <citation type="submission" date="2016-10" db="EMBL/GenBank/DDBJ databases">
        <authorList>
            <person name="Varghese N."/>
            <person name="Submissions S."/>
        </authorList>
    </citation>
    <scope>NUCLEOTIDE SEQUENCE [LARGE SCALE GENOMIC DNA]</scope>
    <source>
        <strain evidence="3">DSM 1565</strain>
    </source>
</reference>
<dbReference type="AlphaFoldDB" id="A0A1I7NDY6"/>
<dbReference type="Proteomes" id="UP000199423">
    <property type="component" value="Unassembled WGS sequence"/>
</dbReference>
<gene>
    <name evidence="2" type="ORF">SAMN04488557_1764</name>
</gene>
<name>A0A1I7NDY6_9HYPH</name>
<evidence type="ECO:0000313" key="2">
    <source>
        <dbReference type="EMBL" id="SFV32895.1"/>
    </source>
</evidence>